<dbReference type="RefSeq" id="WP_167209122.1">
    <property type="nucleotide sequence ID" value="NZ_JAASRO010000001.1"/>
</dbReference>
<dbReference type="PROSITE" id="PS50987">
    <property type="entry name" value="HTH_ARSR_2"/>
    <property type="match status" value="1"/>
</dbReference>
<proteinExistence type="predicted"/>
<comment type="caution">
    <text evidence="6">The sequence shown here is derived from an EMBL/GenBank/DDBJ whole genome shotgun (WGS) entry which is preliminary data.</text>
</comment>
<evidence type="ECO:0000313" key="7">
    <source>
        <dbReference type="Proteomes" id="UP000555407"/>
    </source>
</evidence>
<dbReference type="GO" id="GO:0003700">
    <property type="term" value="F:DNA-binding transcription factor activity"/>
    <property type="evidence" value="ECO:0007669"/>
    <property type="project" value="InterPro"/>
</dbReference>
<dbReference type="InterPro" id="IPR036388">
    <property type="entry name" value="WH-like_DNA-bd_sf"/>
</dbReference>
<dbReference type="SUPFAM" id="SSF46785">
    <property type="entry name" value="Winged helix' DNA-binding domain"/>
    <property type="match status" value="1"/>
</dbReference>
<dbReference type="NCBIfam" id="NF033788">
    <property type="entry name" value="HTH_metalloreg"/>
    <property type="match status" value="1"/>
</dbReference>
<evidence type="ECO:0000313" key="6">
    <source>
        <dbReference type="EMBL" id="NIK58377.1"/>
    </source>
</evidence>
<dbReference type="AlphaFoldDB" id="A0A7X5VC19"/>
<evidence type="ECO:0000259" key="5">
    <source>
        <dbReference type="PROSITE" id="PS50987"/>
    </source>
</evidence>
<gene>
    <name evidence="6" type="ORF">BJY22_004094</name>
</gene>
<evidence type="ECO:0000256" key="4">
    <source>
        <dbReference type="SAM" id="MobiDB-lite"/>
    </source>
</evidence>
<dbReference type="CDD" id="cd00090">
    <property type="entry name" value="HTH_ARSR"/>
    <property type="match status" value="1"/>
</dbReference>
<feature type="region of interest" description="Disordered" evidence="4">
    <location>
        <begin position="97"/>
        <end position="120"/>
    </location>
</feature>
<keyword evidence="1" id="KW-0805">Transcription regulation</keyword>
<keyword evidence="2 6" id="KW-0238">DNA-binding</keyword>
<keyword evidence="7" id="KW-1185">Reference proteome</keyword>
<dbReference type="InterPro" id="IPR011991">
    <property type="entry name" value="ArsR-like_HTH"/>
</dbReference>
<dbReference type="Gene3D" id="1.10.10.10">
    <property type="entry name" value="Winged helix-like DNA-binding domain superfamily/Winged helix DNA-binding domain"/>
    <property type="match status" value="1"/>
</dbReference>
<organism evidence="6 7">
    <name type="scientific">Kribbella shirazensis</name>
    <dbReference type="NCBI Taxonomy" id="1105143"/>
    <lineage>
        <taxon>Bacteria</taxon>
        <taxon>Bacillati</taxon>
        <taxon>Actinomycetota</taxon>
        <taxon>Actinomycetes</taxon>
        <taxon>Propionibacteriales</taxon>
        <taxon>Kribbellaceae</taxon>
        <taxon>Kribbella</taxon>
    </lineage>
</organism>
<dbReference type="PRINTS" id="PR00778">
    <property type="entry name" value="HTHARSR"/>
</dbReference>
<dbReference type="PANTHER" id="PTHR43132">
    <property type="entry name" value="ARSENICAL RESISTANCE OPERON REPRESSOR ARSR-RELATED"/>
    <property type="match status" value="1"/>
</dbReference>
<reference evidence="6 7" key="1">
    <citation type="submission" date="2020-03" db="EMBL/GenBank/DDBJ databases">
        <title>Sequencing the genomes of 1000 actinobacteria strains.</title>
        <authorList>
            <person name="Klenk H.-P."/>
        </authorList>
    </citation>
    <scope>NUCLEOTIDE SEQUENCE [LARGE SCALE GENOMIC DNA]</scope>
    <source>
        <strain evidence="6 7">DSM 45490</strain>
    </source>
</reference>
<dbReference type="InterPro" id="IPR036390">
    <property type="entry name" value="WH_DNA-bd_sf"/>
</dbReference>
<evidence type="ECO:0000256" key="1">
    <source>
        <dbReference type="ARBA" id="ARBA00023015"/>
    </source>
</evidence>
<accession>A0A7X5VC19</accession>
<keyword evidence="3" id="KW-0804">Transcription</keyword>
<dbReference type="GO" id="GO:0003677">
    <property type="term" value="F:DNA binding"/>
    <property type="evidence" value="ECO:0007669"/>
    <property type="project" value="UniProtKB-KW"/>
</dbReference>
<dbReference type="EMBL" id="JAASRO010000001">
    <property type="protein sequence ID" value="NIK58377.1"/>
    <property type="molecule type" value="Genomic_DNA"/>
</dbReference>
<dbReference type="InterPro" id="IPR001845">
    <property type="entry name" value="HTH_ArsR_DNA-bd_dom"/>
</dbReference>
<evidence type="ECO:0000256" key="2">
    <source>
        <dbReference type="ARBA" id="ARBA00023125"/>
    </source>
</evidence>
<dbReference type="PANTHER" id="PTHR43132:SF6">
    <property type="entry name" value="HTH-TYPE TRANSCRIPTIONAL REPRESSOR CZRA"/>
    <property type="match status" value="1"/>
</dbReference>
<protein>
    <submittedName>
        <fullName evidence="6">DNA-binding transcriptional ArsR family regulator</fullName>
    </submittedName>
</protein>
<dbReference type="SMART" id="SM00418">
    <property type="entry name" value="HTH_ARSR"/>
    <property type="match status" value="1"/>
</dbReference>
<sequence>MTQPTKPQLDAACQTLALLVAPVRLHLLWLATVGEHDVGTLAERAGVSITTASQHLAKLRLAGLITASREGRRQIYSVDDPHVLVLIEQIIDHIAPDGTVAPDAPKHPRGGGPRSVMVPS</sequence>
<dbReference type="Proteomes" id="UP000555407">
    <property type="component" value="Unassembled WGS sequence"/>
</dbReference>
<dbReference type="Pfam" id="PF01022">
    <property type="entry name" value="HTH_5"/>
    <property type="match status" value="1"/>
</dbReference>
<evidence type="ECO:0000256" key="3">
    <source>
        <dbReference type="ARBA" id="ARBA00023163"/>
    </source>
</evidence>
<feature type="domain" description="HTH arsR-type" evidence="5">
    <location>
        <begin position="4"/>
        <end position="98"/>
    </location>
</feature>
<dbReference type="InterPro" id="IPR051011">
    <property type="entry name" value="Metal_resp_trans_reg"/>
</dbReference>
<name>A0A7X5VC19_9ACTN</name>